<keyword evidence="3" id="KW-1185">Reference proteome</keyword>
<gene>
    <name evidence="2" type="ORF">FNV43_RR15497</name>
</gene>
<accession>A0A8K0GXH0</accession>
<evidence type="ECO:0000256" key="1">
    <source>
        <dbReference type="SAM" id="MobiDB-lite"/>
    </source>
</evidence>
<protein>
    <submittedName>
        <fullName evidence="2">Uncharacterized protein</fullName>
    </submittedName>
</protein>
<proteinExistence type="predicted"/>
<evidence type="ECO:0000313" key="3">
    <source>
        <dbReference type="Proteomes" id="UP000796880"/>
    </source>
</evidence>
<comment type="caution">
    <text evidence="2">The sequence shown here is derived from an EMBL/GenBank/DDBJ whole genome shotgun (WGS) entry which is preliminary data.</text>
</comment>
<organism evidence="2 3">
    <name type="scientific">Rhamnella rubrinervis</name>
    <dbReference type="NCBI Taxonomy" id="2594499"/>
    <lineage>
        <taxon>Eukaryota</taxon>
        <taxon>Viridiplantae</taxon>
        <taxon>Streptophyta</taxon>
        <taxon>Embryophyta</taxon>
        <taxon>Tracheophyta</taxon>
        <taxon>Spermatophyta</taxon>
        <taxon>Magnoliopsida</taxon>
        <taxon>eudicotyledons</taxon>
        <taxon>Gunneridae</taxon>
        <taxon>Pentapetalae</taxon>
        <taxon>rosids</taxon>
        <taxon>fabids</taxon>
        <taxon>Rosales</taxon>
        <taxon>Rhamnaceae</taxon>
        <taxon>rhamnoid group</taxon>
        <taxon>Rhamneae</taxon>
        <taxon>Rhamnella</taxon>
    </lineage>
</organism>
<dbReference type="Proteomes" id="UP000796880">
    <property type="component" value="Unassembled WGS sequence"/>
</dbReference>
<feature type="region of interest" description="Disordered" evidence="1">
    <location>
        <begin position="364"/>
        <end position="392"/>
    </location>
</feature>
<sequence>MVVSRFQLASVIELPVMWGWVSSSGTCDPIVGRLVLACEVGELRRTATFYNLGINTAWKTGGMKHSANMNKLVPDLVPGVNVAGTKLAKSFGIAGGEVEAVYNKGSALMKTSFADEVNGITPSQKAGGNNYAGNFVFVRVNDSAYQERIGLRQFSLIASIVLSKGDKPWKFDNLYSKLQDIRKLKKWQLISLGRGYFQILLFSTEDRQKFGILTSSNTHESRKRHWHTLEICVGHLVAKYKSVIGNVPPKDGSHANEKENKAPSLNQVYKLKQVPLLSIKSTTPSVPTANTFEVLNTEITPTHIEDMVHQHDAALSSMTNINREMCIEVRPPAPDLVPRQVTSWADAFGGSEDELNDDDYANDIVEDEWPPLPGEGSSKPSNEFDGTPYVGQQSNTMVMVPFESFGALTAEQRNLNLVASQPSVSETTDRNL</sequence>
<name>A0A8K0GXH0_9ROSA</name>
<evidence type="ECO:0000313" key="2">
    <source>
        <dbReference type="EMBL" id="KAF3441583.1"/>
    </source>
</evidence>
<reference evidence="2" key="1">
    <citation type="submission" date="2020-03" db="EMBL/GenBank/DDBJ databases">
        <title>A high-quality chromosome-level genome assembly of a woody plant with both climbing and erect habits, Rhamnella rubrinervis.</title>
        <authorList>
            <person name="Lu Z."/>
            <person name="Yang Y."/>
            <person name="Zhu X."/>
            <person name="Sun Y."/>
        </authorList>
    </citation>
    <scope>NUCLEOTIDE SEQUENCE</scope>
    <source>
        <strain evidence="2">BYM</strain>
        <tissue evidence="2">Leaf</tissue>
    </source>
</reference>
<dbReference type="OrthoDB" id="1750937at2759"/>
<dbReference type="EMBL" id="VOIH02000007">
    <property type="protein sequence ID" value="KAF3441583.1"/>
    <property type="molecule type" value="Genomic_DNA"/>
</dbReference>
<dbReference type="AlphaFoldDB" id="A0A8K0GXH0"/>